<keyword evidence="2" id="KW-0812">Transmembrane</keyword>
<feature type="region of interest" description="Disordered" evidence="1">
    <location>
        <begin position="43"/>
        <end position="66"/>
    </location>
</feature>
<sequence length="351" mass="36670">MTKLAAGTTALAFAVAPGVASAQVDEETGPVAYANAAAAKVGEGENAGTLVTETQKSPLKAGESRLSQDRILLPKDDGEKNAIGPNYLVHLGKYDPAHSPYPEGVASRDHNVVATLKDNNVPTATAETNYALQDTSIGGHSDLENTLVVLSGAKTSVECAGSDKVTGTTTAEKLWVRNADGELVEEKVPAAGGEVKLTDLPFGAPRDTDAKVGVEDPAKTRSDLTVRPISEFDSLLRQDQWRKGELNAAAGWLVEVVTRVKDKDDKVIEEVPSRYVLGGVSCSIPENFKPSEPQSSTPQVPTKIPAGAITPEHTDGGVSPLGLSLLGGGLLLGTGAVLTLRRRPAPAERKS</sequence>
<keyword evidence="2" id="KW-1133">Transmembrane helix</keyword>
<keyword evidence="2" id="KW-0472">Membrane</keyword>
<dbReference type="AlphaFoldDB" id="A0A344LIF7"/>
<evidence type="ECO:0000313" key="5">
    <source>
        <dbReference type="Proteomes" id="UP000250434"/>
    </source>
</evidence>
<evidence type="ECO:0000256" key="2">
    <source>
        <dbReference type="SAM" id="Phobius"/>
    </source>
</evidence>
<feature type="transmembrane region" description="Helical" evidence="2">
    <location>
        <begin position="321"/>
        <end position="340"/>
    </location>
</feature>
<evidence type="ECO:0000313" key="4">
    <source>
        <dbReference type="EMBL" id="AXB47831.1"/>
    </source>
</evidence>
<evidence type="ECO:0000256" key="1">
    <source>
        <dbReference type="SAM" id="MobiDB-lite"/>
    </source>
</evidence>
<keyword evidence="5" id="KW-1185">Reference proteome</keyword>
<reference evidence="4 5" key="1">
    <citation type="submission" date="2016-04" db="EMBL/GenBank/DDBJ databases">
        <title>Complete genome sequence and analysis of deep-sea sediment isolate, Amycolatopsis sp. WP1.</title>
        <authorList>
            <person name="Wang H."/>
            <person name="Chen S."/>
            <person name="Wu Q."/>
        </authorList>
    </citation>
    <scope>NUCLEOTIDE SEQUENCE [LARGE SCALE GENOMIC DNA]</scope>
    <source>
        <strain evidence="4 5">WP1</strain>
    </source>
</reference>
<protein>
    <recommendedName>
        <fullName evidence="6">Gram-positive cocci surface proteins LPxTG domain-containing protein</fullName>
    </recommendedName>
</protein>
<gene>
    <name evidence="4" type="ORF">A4R43_39750</name>
</gene>
<feature type="chain" id="PRO_5016715701" description="Gram-positive cocci surface proteins LPxTG domain-containing protein" evidence="3">
    <location>
        <begin position="23"/>
        <end position="351"/>
    </location>
</feature>
<name>A0A344LIF7_9PSEU</name>
<keyword evidence="3" id="KW-0732">Signal</keyword>
<organism evidence="4 5">
    <name type="scientific">Amycolatopsis albispora</name>
    <dbReference type="NCBI Taxonomy" id="1804986"/>
    <lineage>
        <taxon>Bacteria</taxon>
        <taxon>Bacillati</taxon>
        <taxon>Actinomycetota</taxon>
        <taxon>Actinomycetes</taxon>
        <taxon>Pseudonocardiales</taxon>
        <taxon>Pseudonocardiaceae</taxon>
        <taxon>Amycolatopsis</taxon>
    </lineage>
</organism>
<proteinExistence type="predicted"/>
<evidence type="ECO:0008006" key="6">
    <source>
        <dbReference type="Google" id="ProtNLM"/>
    </source>
</evidence>
<feature type="signal peptide" evidence="3">
    <location>
        <begin position="1"/>
        <end position="22"/>
    </location>
</feature>
<evidence type="ECO:0000256" key="3">
    <source>
        <dbReference type="SAM" id="SignalP"/>
    </source>
</evidence>
<dbReference type="KEGG" id="aab:A4R43_39750"/>
<dbReference type="Proteomes" id="UP000250434">
    <property type="component" value="Chromosome"/>
</dbReference>
<accession>A0A344LIF7</accession>
<dbReference type="EMBL" id="CP015163">
    <property type="protein sequence ID" value="AXB47831.1"/>
    <property type="molecule type" value="Genomic_DNA"/>
</dbReference>